<proteinExistence type="predicted"/>
<evidence type="ECO:0000313" key="1">
    <source>
        <dbReference type="EMBL" id="WTT21989.1"/>
    </source>
</evidence>
<name>A0AAU2AB95_9ACTN</name>
<gene>
    <name evidence="1" type="ORF">OHA22_43880</name>
</gene>
<sequence>MITASAEPSLVDVREALRIGGLRQVDDCPGLPVVPDVETWLCDAGVIVKITIAPEERPGADTIPARLQDVLRVSGLALAAETRGDNADAALVAGKAVRIVRAR</sequence>
<dbReference type="AlphaFoldDB" id="A0AAU2AB95"/>
<accession>A0AAU2AB95</accession>
<protein>
    <submittedName>
        <fullName evidence="1">Uncharacterized protein</fullName>
    </submittedName>
</protein>
<dbReference type="EMBL" id="CP108222">
    <property type="protein sequence ID" value="WTT21989.1"/>
    <property type="molecule type" value="Genomic_DNA"/>
</dbReference>
<reference evidence="1" key="1">
    <citation type="submission" date="2022-10" db="EMBL/GenBank/DDBJ databases">
        <title>The complete genomes of actinobacterial strains from the NBC collection.</title>
        <authorList>
            <person name="Joergensen T.S."/>
            <person name="Alvarez Arevalo M."/>
            <person name="Sterndorff E.B."/>
            <person name="Faurdal D."/>
            <person name="Vuksanovic O."/>
            <person name="Mourched A.-S."/>
            <person name="Charusanti P."/>
            <person name="Shaw S."/>
            <person name="Blin K."/>
            <person name="Weber T."/>
        </authorList>
    </citation>
    <scope>NUCLEOTIDE SEQUENCE</scope>
    <source>
        <strain evidence="1">NBC_00093</strain>
    </source>
</reference>
<organism evidence="1">
    <name type="scientific">Streptomyces sp. NBC_00093</name>
    <dbReference type="NCBI Taxonomy" id="2975649"/>
    <lineage>
        <taxon>Bacteria</taxon>
        <taxon>Bacillati</taxon>
        <taxon>Actinomycetota</taxon>
        <taxon>Actinomycetes</taxon>
        <taxon>Kitasatosporales</taxon>
        <taxon>Streptomycetaceae</taxon>
        <taxon>Streptomyces</taxon>
    </lineage>
</organism>